<comment type="similarity">
    <text evidence="2 4">Belongs to the trehalose phosphatase family.</text>
</comment>
<dbReference type="InterPro" id="IPR044651">
    <property type="entry name" value="OTSB-like"/>
</dbReference>
<dbReference type="NCBIfam" id="TIGR01484">
    <property type="entry name" value="HAD-SF-IIB"/>
    <property type="match status" value="1"/>
</dbReference>
<evidence type="ECO:0000256" key="4">
    <source>
        <dbReference type="RuleBase" id="RU361117"/>
    </source>
</evidence>
<dbReference type="AlphaFoldDB" id="A0A1F6CUX6"/>
<keyword evidence="4" id="KW-0460">Magnesium</keyword>
<dbReference type="STRING" id="1798480.A2851_00495"/>
<dbReference type="UniPathway" id="UPA00299"/>
<comment type="cofactor">
    <cofactor evidence="4">
        <name>Mg(2+)</name>
        <dbReference type="ChEBI" id="CHEBI:18420"/>
    </cofactor>
</comment>
<sequence>MRDVDTQMEAILNRIKEHGYVLMLDFDGVLAPIVARPHRARMSRRTRHLLAACARRCRVAVISGRTLADVRTRVGLTDIWYAGNHGVEWSMGKKRGHEKFSSTVRKSMRAALNAFEELSERYPNVVVEDKKLTFSVHFRGLARSRVAQFRKETERIAKKFGRQLDVAEGDEFLFNVRPLKSRTKGDAVRLARTCAPAKAVPIYIGDDTTDEDAFRALPRGITIRVGARRGSAARFFVRTRRDVDTILETFAHF</sequence>
<evidence type="ECO:0000256" key="3">
    <source>
        <dbReference type="ARBA" id="ARBA00022801"/>
    </source>
</evidence>
<dbReference type="PANTHER" id="PTHR43768">
    <property type="entry name" value="TREHALOSE 6-PHOSPHATE PHOSPHATASE"/>
    <property type="match status" value="1"/>
</dbReference>
<dbReference type="GO" id="GO:0005992">
    <property type="term" value="P:trehalose biosynthetic process"/>
    <property type="evidence" value="ECO:0007669"/>
    <property type="project" value="UniProtKB-UniPathway"/>
</dbReference>
<dbReference type="InterPro" id="IPR036412">
    <property type="entry name" value="HAD-like_sf"/>
</dbReference>
<evidence type="ECO:0000256" key="2">
    <source>
        <dbReference type="ARBA" id="ARBA00008770"/>
    </source>
</evidence>
<dbReference type="InterPro" id="IPR003337">
    <property type="entry name" value="Trehalose_PPase"/>
</dbReference>
<keyword evidence="4" id="KW-0479">Metal-binding</keyword>
<comment type="function">
    <text evidence="4">Removes the phosphate from trehalose 6-phosphate to produce free trehalose.</text>
</comment>
<dbReference type="GO" id="GO:0046872">
    <property type="term" value="F:metal ion binding"/>
    <property type="evidence" value="ECO:0007669"/>
    <property type="project" value="UniProtKB-KW"/>
</dbReference>
<dbReference type="Pfam" id="PF02358">
    <property type="entry name" value="Trehalose_PPase"/>
    <property type="match status" value="1"/>
</dbReference>
<keyword evidence="3 4" id="KW-0378">Hydrolase</keyword>
<dbReference type="InterPro" id="IPR023214">
    <property type="entry name" value="HAD_sf"/>
</dbReference>
<dbReference type="SUPFAM" id="SSF56784">
    <property type="entry name" value="HAD-like"/>
    <property type="match status" value="1"/>
</dbReference>
<dbReference type="GO" id="GO:0004805">
    <property type="term" value="F:trehalose-phosphatase activity"/>
    <property type="evidence" value="ECO:0007669"/>
    <property type="project" value="UniProtKB-EC"/>
</dbReference>
<comment type="catalytic activity">
    <reaction evidence="4">
        <text>alpha,alpha-trehalose 6-phosphate + H2O = alpha,alpha-trehalose + phosphate</text>
        <dbReference type="Rhea" id="RHEA:23420"/>
        <dbReference type="ChEBI" id="CHEBI:15377"/>
        <dbReference type="ChEBI" id="CHEBI:16551"/>
        <dbReference type="ChEBI" id="CHEBI:43474"/>
        <dbReference type="ChEBI" id="CHEBI:58429"/>
        <dbReference type="EC" id="3.1.3.12"/>
    </reaction>
</comment>
<protein>
    <recommendedName>
        <fullName evidence="4">Trehalose 6-phosphate phosphatase</fullName>
        <ecNumber evidence="4">3.1.3.12</ecNumber>
    </recommendedName>
</protein>
<comment type="caution">
    <text evidence="5">The sequence shown here is derived from an EMBL/GenBank/DDBJ whole genome shotgun (WGS) entry which is preliminary data.</text>
</comment>
<dbReference type="InterPro" id="IPR006379">
    <property type="entry name" value="HAD-SF_hydro_IIB"/>
</dbReference>
<accession>A0A1F6CUX6</accession>
<dbReference type="EC" id="3.1.3.12" evidence="4"/>
<dbReference type="NCBIfam" id="TIGR00685">
    <property type="entry name" value="T6PP"/>
    <property type="match status" value="1"/>
</dbReference>
<dbReference type="Gene3D" id="3.40.50.1000">
    <property type="entry name" value="HAD superfamily/HAD-like"/>
    <property type="match status" value="1"/>
</dbReference>
<evidence type="ECO:0000313" key="6">
    <source>
        <dbReference type="Proteomes" id="UP000176863"/>
    </source>
</evidence>
<dbReference type="Gene3D" id="3.30.70.1020">
    <property type="entry name" value="Trehalose-6-phosphate phosphatase related protein, domain 2"/>
    <property type="match status" value="1"/>
</dbReference>
<dbReference type="PANTHER" id="PTHR43768:SF3">
    <property type="entry name" value="TREHALOSE 6-PHOSPHATE PHOSPHATASE"/>
    <property type="match status" value="1"/>
</dbReference>
<gene>
    <name evidence="5" type="ORF">A2851_00495</name>
</gene>
<dbReference type="Proteomes" id="UP000176863">
    <property type="component" value="Unassembled WGS sequence"/>
</dbReference>
<dbReference type="EMBL" id="MFKT01000024">
    <property type="protein sequence ID" value="OGG52672.1"/>
    <property type="molecule type" value="Genomic_DNA"/>
</dbReference>
<reference evidence="5 6" key="1">
    <citation type="journal article" date="2016" name="Nat. Commun.">
        <title>Thousands of microbial genomes shed light on interconnected biogeochemical processes in an aquifer system.</title>
        <authorList>
            <person name="Anantharaman K."/>
            <person name="Brown C.T."/>
            <person name="Hug L.A."/>
            <person name="Sharon I."/>
            <person name="Castelle C.J."/>
            <person name="Probst A.J."/>
            <person name="Thomas B.C."/>
            <person name="Singh A."/>
            <person name="Wilkins M.J."/>
            <person name="Karaoz U."/>
            <person name="Brodie E.L."/>
            <person name="Williams K.H."/>
            <person name="Hubbard S.S."/>
            <person name="Banfield J.F."/>
        </authorList>
    </citation>
    <scope>NUCLEOTIDE SEQUENCE [LARGE SCALE GENOMIC DNA]</scope>
</reference>
<organism evidence="5 6">
    <name type="scientific">Candidatus Kaiserbacteria bacterium RIFCSPHIGHO2_01_FULL_53_29</name>
    <dbReference type="NCBI Taxonomy" id="1798480"/>
    <lineage>
        <taxon>Bacteria</taxon>
        <taxon>Candidatus Kaiseribacteriota</taxon>
    </lineage>
</organism>
<proteinExistence type="inferred from homology"/>
<name>A0A1F6CUX6_9BACT</name>
<evidence type="ECO:0000256" key="1">
    <source>
        <dbReference type="ARBA" id="ARBA00005199"/>
    </source>
</evidence>
<evidence type="ECO:0000313" key="5">
    <source>
        <dbReference type="EMBL" id="OGG52672.1"/>
    </source>
</evidence>
<comment type="pathway">
    <text evidence="1 4">Glycan biosynthesis; trehalose biosynthesis.</text>
</comment>